<dbReference type="SUPFAM" id="SSF48371">
    <property type="entry name" value="ARM repeat"/>
    <property type="match status" value="2"/>
</dbReference>
<dbReference type="Gene3D" id="3.30.40.10">
    <property type="entry name" value="Zinc/RING finger domain, C3HC4 (zinc finger)"/>
    <property type="match status" value="1"/>
</dbReference>
<sequence>MARDVKLQPLVMMEEVLGLVNKAVVDARKPVVQQESFRRLICYLEDLQPIVTQLQNVMMPVAPDDLPPGIQVGLDGIKTELQTFQQTLHLCKSRSRLYLLIHCHIVVESIQETTHAIGQWLSLIPAPARTFHSMDLGVKTEELACEMLQAQFFVPEDDESIYLALERESRVEKQPVDHSSDSAVQQKALAVDISRALGLDFEKKNNRSSLSEQLRLVRKELPDCKHECELELLKTVARLLESLVVEPEFVHRQSISDIGENEPLPPFEAFLCPLTKQVMKDPVVAESEMTYDREAIEQWFAACQEQGRDPMCPVSGQIVGSTKLRPNLVLKQTILEWTMRNVVIRMRVAASQLNPASSIEEIEHALDDITKFAEECLAYRQKLQEVGIIPLILGLWQSHPNSGTHIRNKSLKALHMMAVGNTENKDEMVELGVLKLAVKSLGSSLEKEKEVAVLLLHELSLHPHTCTQMGYTKGAILFLVGITTDVDEDLHVAGVAEKTLRNLEQMDVTVLQMAEAGRLHPLLSRLCKGSEETQVKMAEHLAQMTLTNTSKEMVARSGTTQVLVNMLSLRNEEAKEVSLHALFNLSLLEDTAPLLIKAGVLSRLLIIMFSAEDTGCSTTQLKEMAANTLANVISVPGNWERVRVDEDSHTLKSETILHNFLGLITDAQVTWKDKVLRVLHCIASSPQASVEVTTHLHGKGITTLVAFLQDPEVLNRLQVLRLLSVLSLHMGADIVTALRSTNQLVRLKELLQAKGKVLLEEQVAAANLLANIPLTEFEVICVLEVDLLPWSITTLNDVRNGKMGKLPGRLGLAFQEGLTGLLLHFARNSNVGVLNVIREERLFKVFQELLSIQQSSAVVKERAALGLQLLATKSSLFMSKDIEEEGQQQQKDSGGFFFCCTALFHTEVAEPVHTCLVHRGSNCDPNMNFCLVAGDALVPLVEHLEEEQGQRVREAVLGALSTLLFDESNLRGGVTELLKAGGVQPIIELFCTVQQGELQEKAVWMIERILRTEEYAQGHTIINQGLFQALIEAFKHGSPTTRALAQDSLTHLKQISVVSSGPRGKSRVLQQRCLHQL</sequence>
<name>A0ABP0T7J6_9BRYO</name>
<evidence type="ECO:0000256" key="2">
    <source>
        <dbReference type="ARBA" id="ARBA00004906"/>
    </source>
</evidence>
<dbReference type="InterPro" id="IPR013083">
    <property type="entry name" value="Znf_RING/FYVE/PHD"/>
</dbReference>
<protein>
    <recommendedName>
        <fullName evidence="3">RING-type E3 ubiquitin transferase</fullName>
        <ecNumber evidence="3">2.3.2.27</ecNumber>
    </recommendedName>
</protein>
<reference evidence="5 6" key="1">
    <citation type="submission" date="2024-02" db="EMBL/GenBank/DDBJ databases">
        <authorList>
            <consortium name="ELIXIR-Norway"/>
            <consortium name="Elixir Norway"/>
        </authorList>
    </citation>
    <scope>NUCLEOTIDE SEQUENCE [LARGE SCALE GENOMIC DNA]</scope>
</reference>
<dbReference type="SMART" id="SM00504">
    <property type="entry name" value="Ubox"/>
    <property type="match status" value="1"/>
</dbReference>
<evidence type="ECO:0000259" key="4">
    <source>
        <dbReference type="PROSITE" id="PS51698"/>
    </source>
</evidence>
<evidence type="ECO:0000313" key="5">
    <source>
        <dbReference type="EMBL" id="CAK9189469.1"/>
    </source>
</evidence>
<dbReference type="InterPro" id="IPR000225">
    <property type="entry name" value="Armadillo"/>
</dbReference>
<dbReference type="Gene3D" id="1.25.10.10">
    <property type="entry name" value="Leucine-rich Repeat Variant"/>
    <property type="match status" value="2"/>
</dbReference>
<dbReference type="InterPro" id="IPR052608">
    <property type="entry name" value="U-box_domain_protein"/>
</dbReference>
<dbReference type="InterPro" id="IPR011989">
    <property type="entry name" value="ARM-like"/>
</dbReference>
<dbReference type="EC" id="2.3.2.27" evidence="3"/>
<organism evidence="5 6">
    <name type="scientific">Sphagnum troendelagicum</name>
    <dbReference type="NCBI Taxonomy" id="128251"/>
    <lineage>
        <taxon>Eukaryota</taxon>
        <taxon>Viridiplantae</taxon>
        <taxon>Streptophyta</taxon>
        <taxon>Embryophyta</taxon>
        <taxon>Bryophyta</taxon>
        <taxon>Sphagnophytina</taxon>
        <taxon>Sphagnopsida</taxon>
        <taxon>Sphagnales</taxon>
        <taxon>Sphagnaceae</taxon>
        <taxon>Sphagnum</taxon>
    </lineage>
</organism>
<dbReference type="CDD" id="cd16655">
    <property type="entry name" value="RING-Ubox_WDSUB1-like"/>
    <property type="match status" value="1"/>
</dbReference>
<dbReference type="InterPro" id="IPR016024">
    <property type="entry name" value="ARM-type_fold"/>
</dbReference>
<proteinExistence type="predicted"/>
<dbReference type="PANTHER" id="PTHR45958">
    <property type="entry name" value="RING-TYPE E3 UBIQUITIN TRANSFERASE"/>
    <property type="match status" value="1"/>
</dbReference>
<evidence type="ECO:0000313" key="6">
    <source>
        <dbReference type="Proteomes" id="UP001497512"/>
    </source>
</evidence>
<comment type="catalytic activity">
    <reaction evidence="1">
        <text>S-ubiquitinyl-[E2 ubiquitin-conjugating enzyme]-L-cysteine + [acceptor protein]-L-lysine = [E2 ubiquitin-conjugating enzyme]-L-cysteine + N(6)-ubiquitinyl-[acceptor protein]-L-lysine.</text>
        <dbReference type="EC" id="2.3.2.27"/>
    </reaction>
</comment>
<accession>A0ABP0T7J6</accession>
<comment type="pathway">
    <text evidence="2">Protein modification; protein ubiquitination.</text>
</comment>
<dbReference type="PROSITE" id="PS51698">
    <property type="entry name" value="U_BOX"/>
    <property type="match status" value="1"/>
</dbReference>
<dbReference type="EMBL" id="OZ019893">
    <property type="protein sequence ID" value="CAK9189469.1"/>
    <property type="molecule type" value="Genomic_DNA"/>
</dbReference>
<dbReference type="SMART" id="SM00185">
    <property type="entry name" value="ARM"/>
    <property type="match status" value="5"/>
</dbReference>
<dbReference type="PANTHER" id="PTHR45958:SF14">
    <property type="entry name" value="RING-TYPE E3 UBIQUITIN TRANSFERASE"/>
    <property type="match status" value="1"/>
</dbReference>
<dbReference type="Pfam" id="PF04564">
    <property type="entry name" value="U-box"/>
    <property type="match status" value="1"/>
</dbReference>
<keyword evidence="6" id="KW-1185">Reference proteome</keyword>
<evidence type="ECO:0000256" key="3">
    <source>
        <dbReference type="ARBA" id="ARBA00012483"/>
    </source>
</evidence>
<feature type="domain" description="U-box" evidence="4">
    <location>
        <begin position="265"/>
        <end position="344"/>
    </location>
</feature>
<dbReference type="SUPFAM" id="SSF57850">
    <property type="entry name" value="RING/U-box"/>
    <property type="match status" value="1"/>
</dbReference>
<gene>
    <name evidence="5" type="ORF">CSSPTR1EN2_LOCUS120</name>
</gene>
<dbReference type="Proteomes" id="UP001497512">
    <property type="component" value="Chromosome 1"/>
</dbReference>
<evidence type="ECO:0000256" key="1">
    <source>
        <dbReference type="ARBA" id="ARBA00000900"/>
    </source>
</evidence>
<dbReference type="InterPro" id="IPR003613">
    <property type="entry name" value="Ubox_domain"/>
</dbReference>